<feature type="transmembrane region" description="Helical" evidence="1">
    <location>
        <begin position="336"/>
        <end position="356"/>
    </location>
</feature>
<proteinExistence type="predicted"/>
<dbReference type="PANTHER" id="PTHR32063:SF18">
    <property type="entry name" value="CATION EFFLUX SYSTEM PROTEIN"/>
    <property type="match status" value="1"/>
</dbReference>
<dbReference type="Proteomes" id="UP001169027">
    <property type="component" value="Unassembled WGS sequence"/>
</dbReference>
<evidence type="ECO:0000256" key="1">
    <source>
        <dbReference type="SAM" id="Phobius"/>
    </source>
</evidence>
<keyword evidence="1" id="KW-1133">Transmembrane helix</keyword>
<feature type="transmembrane region" description="Helical" evidence="1">
    <location>
        <begin position="202"/>
        <end position="225"/>
    </location>
</feature>
<keyword evidence="1" id="KW-0812">Transmembrane</keyword>
<dbReference type="Gene3D" id="3.30.70.1320">
    <property type="entry name" value="Multidrug efflux transporter AcrB pore domain like"/>
    <property type="match status" value="1"/>
</dbReference>
<organism evidence="2 3">
    <name type="scientific">Variovorax ginsengisoli</name>
    <dbReference type="NCBI Taxonomy" id="363844"/>
    <lineage>
        <taxon>Bacteria</taxon>
        <taxon>Pseudomonadati</taxon>
        <taxon>Pseudomonadota</taxon>
        <taxon>Betaproteobacteria</taxon>
        <taxon>Burkholderiales</taxon>
        <taxon>Comamonadaceae</taxon>
        <taxon>Variovorax</taxon>
    </lineage>
</organism>
<keyword evidence="3" id="KW-1185">Reference proteome</keyword>
<name>A0ABT8S3M0_9BURK</name>
<accession>A0ABT8S3M0</accession>
<keyword evidence="1" id="KW-0472">Membrane</keyword>
<feature type="transmembrane region" description="Helical" evidence="1">
    <location>
        <begin position="245"/>
        <end position="264"/>
    </location>
</feature>
<evidence type="ECO:0000313" key="3">
    <source>
        <dbReference type="Proteomes" id="UP001169027"/>
    </source>
</evidence>
<dbReference type="SUPFAM" id="SSF82866">
    <property type="entry name" value="Multidrug efflux transporter AcrB transmembrane domain"/>
    <property type="match status" value="1"/>
</dbReference>
<reference evidence="2" key="1">
    <citation type="submission" date="2023-06" db="EMBL/GenBank/DDBJ databases">
        <authorList>
            <person name="Jiang Y."/>
            <person name="Liu Q."/>
        </authorList>
    </citation>
    <scope>NUCLEOTIDE SEQUENCE</scope>
    <source>
        <strain evidence="2">CGMCC 1.12090</strain>
    </source>
</reference>
<gene>
    <name evidence="2" type="ORF">Q2T77_11010</name>
</gene>
<dbReference type="SUPFAM" id="SSF82714">
    <property type="entry name" value="Multidrug efflux transporter AcrB TolC docking domain, DN and DC subdomains"/>
    <property type="match status" value="1"/>
</dbReference>
<dbReference type="RefSeq" id="WP_301808057.1">
    <property type="nucleotide sequence ID" value="NZ_JAUJZH010000006.1"/>
</dbReference>
<dbReference type="Gene3D" id="1.20.1640.10">
    <property type="entry name" value="Multidrug efflux transporter AcrB transmembrane domain"/>
    <property type="match status" value="2"/>
</dbReference>
<evidence type="ECO:0000313" key="2">
    <source>
        <dbReference type="EMBL" id="MDO1532819.1"/>
    </source>
</evidence>
<protein>
    <submittedName>
        <fullName evidence="2">Efflux RND transporter permease subunit</fullName>
    </submittedName>
</protein>
<feature type="transmembrane region" description="Helical" evidence="1">
    <location>
        <begin position="175"/>
        <end position="195"/>
    </location>
</feature>
<dbReference type="PANTHER" id="PTHR32063">
    <property type="match status" value="1"/>
</dbReference>
<dbReference type="InterPro" id="IPR001036">
    <property type="entry name" value="Acrflvin-R"/>
</dbReference>
<dbReference type="Gene3D" id="3.30.70.1430">
    <property type="entry name" value="Multidrug efflux transporter AcrB pore domain"/>
    <property type="match status" value="1"/>
</dbReference>
<comment type="caution">
    <text evidence="2">The sequence shown here is derived from an EMBL/GenBank/DDBJ whole genome shotgun (WGS) entry which is preliminary data.</text>
</comment>
<dbReference type="Gene3D" id="3.30.70.1440">
    <property type="entry name" value="Multidrug efflux transporter AcrB pore domain"/>
    <property type="match status" value="1"/>
</dbReference>
<feature type="transmembrane region" description="Helical" evidence="1">
    <location>
        <begin position="276"/>
        <end position="299"/>
    </location>
</feature>
<dbReference type="Gene3D" id="3.30.2090.10">
    <property type="entry name" value="Multidrug efflux transporter AcrB TolC docking domain, DN and DC subdomains"/>
    <property type="match status" value="1"/>
</dbReference>
<dbReference type="PRINTS" id="PR00702">
    <property type="entry name" value="ACRIFLAVINRP"/>
</dbReference>
<dbReference type="Pfam" id="PF00873">
    <property type="entry name" value="ACR_tran"/>
    <property type="match status" value="1"/>
</dbReference>
<dbReference type="InterPro" id="IPR027463">
    <property type="entry name" value="AcrB_DN_DC_subdom"/>
</dbReference>
<dbReference type="EMBL" id="JAUKVY010000006">
    <property type="protein sequence ID" value="MDO1532819.1"/>
    <property type="molecule type" value="Genomic_DNA"/>
</dbReference>
<sequence>MEFSNQRLAALGISPLAIAESLKSQNAMMPGGSVDTKDDRVFVRVSGQFTNLDDIRNVPVSAGGRTIKLGDIATVTRGFQDPPTYTIRHNGQDVLMVGIVMADDGNVVELGKAVEEAVAKVQSELPYGVELERVADQPTTVKDSVWEFERSLMEALVIVMAVSLLSLGFRTGLIVAISVPLVLGVVAMVMLAMGWNLERISLGSLIIALGLLVDDAIIAIEMMVVKMEGGWDRAKAAAFSYSATAMPRLSGALITVAGFMPIGFARSTTAEYAGGIFWIVGIAVVFSWLCSGMIVPYLAVKMLPKDLGKHHHGDPYATPFYRKLRGWIDFALQKRWLIIAVTGGALVLALAGMKFVPQQFFPNSERPELIVDLRLKEGSSFQAATEQVKRMEAVLKKDEEVRFFTAYTGAGAPRFYLALSPELPNPGYAQFIVMTKDMEARERVRLRLMATVDKDFPQAWVRVTRLEMGPSVGYPVQFRVVGPDTQKRSPARWNRSCPRARRCVTCSSTGTTRSARSRWTSTRTRPVRWALPPPM</sequence>